<evidence type="ECO:0000313" key="2">
    <source>
        <dbReference type="EMBL" id="DAD91142.1"/>
    </source>
</evidence>
<organism evidence="2">
    <name type="scientific">Siphoviridae sp. ctuaf34</name>
    <dbReference type="NCBI Taxonomy" id="2826504"/>
    <lineage>
        <taxon>Viruses</taxon>
        <taxon>Duplodnaviria</taxon>
        <taxon>Heunggongvirae</taxon>
        <taxon>Uroviricota</taxon>
        <taxon>Caudoviricetes</taxon>
    </lineage>
</organism>
<protein>
    <submittedName>
        <fullName evidence="2">Uncharacterized protein</fullName>
    </submittedName>
</protein>
<feature type="transmembrane region" description="Helical" evidence="1">
    <location>
        <begin position="43"/>
        <end position="61"/>
    </location>
</feature>
<keyword evidence="1" id="KW-0472">Membrane</keyword>
<keyword evidence="1" id="KW-1133">Transmembrane helix</keyword>
<reference evidence="2" key="1">
    <citation type="journal article" date="2021" name="Proc. Natl. Acad. Sci. U.S.A.">
        <title>A Catalog of Tens of Thousands of Viruses from Human Metagenomes Reveals Hidden Associations with Chronic Diseases.</title>
        <authorList>
            <person name="Tisza M.J."/>
            <person name="Buck C.B."/>
        </authorList>
    </citation>
    <scope>NUCLEOTIDE SEQUENCE</scope>
    <source>
        <strain evidence="2">Ctuaf34</strain>
    </source>
</reference>
<proteinExistence type="predicted"/>
<name>A0A8S5N8X5_9CAUD</name>
<evidence type="ECO:0000256" key="1">
    <source>
        <dbReference type="SAM" id="Phobius"/>
    </source>
</evidence>
<dbReference type="EMBL" id="BK015104">
    <property type="protein sequence ID" value="DAD91142.1"/>
    <property type="molecule type" value="Genomic_DNA"/>
</dbReference>
<keyword evidence="1" id="KW-0812">Transmembrane</keyword>
<accession>A0A8S5N8X5</accession>
<sequence>MKAELQAPPEWVSRKYYEIQFTEASPARRKEGPLPYIIEGVKAGLGAAVAYVVIVVMIILLS</sequence>